<feature type="domain" description="Heterokaryon incompatibility" evidence="1">
    <location>
        <begin position="23"/>
        <end position="108"/>
    </location>
</feature>
<evidence type="ECO:0000259" key="2">
    <source>
        <dbReference type="Pfam" id="PF26640"/>
    </source>
</evidence>
<organism evidence="3 4">
    <name type="scientific">Galerina marginata (strain CBS 339.88)</name>
    <dbReference type="NCBI Taxonomy" id="685588"/>
    <lineage>
        <taxon>Eukaryota</taxon>
        <taxon>Fungi</taxon>
        <taxon>Dikarya</taxon>
        <taxon>Basidiomycota</taxon>
        <taxon>Agaricomycotina</taxon>
        <taxon>Agaricomycetes</taxon>
        <taxon>Agaricomycetidae</taxon>
        <taxon>Agaricales</taxon>
        <taxon>Agaricineae</taxon>
        <taxon>Strophariaceae</taxon>
        <taxon>Galerina</taxon>
    </lineage>
</organism>
<dbReference type="PANTHER" id="PTHR10622:SF10">
    <property type="entry name" value="HET DOMAIN-CONTAINING PROTEIN"/>
    <property type="match status" value="1"/>
</dbReference>
<reference evidence="4" key="1">
    <citation type="journal article" date="2014" name="Proc. Natl. Acad. Sci. U.S.A.">
        <title>Extensive sampling of basidiomycete genomes demonstrates inadequacy of the white-rot/brown-rot paradigm for wood decay fungi.</title>
        <authorList>
            <person name="Riley R."/>
            <person name="Salamov A.A."/>
            <person name="Brown D.W."/>
            <person name="Nagy L.G."/>
            <person name="Floudas D."/>
            <person name="Held B.W."/>
            <person name="Levasseur A."/>
            <person name="Lombard V."/>
            <person name="Morin E."/>
            <person name="Otillar R."/>
            <person name="Lindquist E.A."/>
            <person name="Sun H."/>
            <person name="LaButti K.M."/>
            <person name="Schmutz J."/>
            <person name="Jabbour D."/>
            <person name="Luo H."/>
            <person name="Baker S.E."/>
            <person name="Pisabarro A.G."/>
            <person name="Walton J.D."/>
            <person name="Blanchette R.A."/>
            <person name="Henrissat B."/>
            <person name="Martin F."/>
            <person name="Cullen D."/>
            <person name="Hibbett D.S."/>
            <person name="Grigoriev I.V."/>
        </authorList>
    </citation>
    <scope>NUCLEOTIDE SEQUENCE [LARGE SCALE GENOMIC DNA]</scope>
    <source>
        <strain evidence="4">CBS 339.88</strain>
    </source>
</reference>
<dbReference type="OrthoDB" id="674604at2759"/>
<proteinExistence type="predicted"/>
<keyword evidence="4" id="KW-1185">Reference proteome</keyword>
<dbReference type="Proteomes" id="UP000027222">
    <property type="component" value="Unassembled WGS sequence"/>
</dbReference>
<dbReference type="EMBL" id="KL142394">
    <property type="protein sequence ID" value="KDR71125.1"/>
    <property type="molecule type" value="Genomic_DNA"/>
</dbReference>
<gene>
    <name evidence="3" type="ORF">GALMADRAFT_806602</name>
</gene>
<evidence type="ECO:0000313" key="3">
    <source>
        <dbReference type="EMBL" id="KDR71125.1"/>
    </source>
</evidence>
<evidence type="ECO:0000313" key="4">
    <source>
        <dbReference type="Proteomes" id="UP000027222"/>
    </source>
</evidence>
<dbReference type="STRING" id="685588.A0A067SJJ8"/>
<sequence>MRLLDVHSLEFVQFVDEYELPPYTILSHTWGDGEVSFQDLPTPAARSMTGFRKIKKCCKLAIQDGFKYVWIDTCCIDKTSSAELSEAINSMYRWYKSATVCYVYMSDVKIEDDPSDPDSPFSKSRWFTRGWTLQELLAPQTVVFHDCNWTEIGTKLSLQMNISRITGIAFEALSRKSTKYFSIAQRMSWAAKRKTTRVEDIAYCLMGIFDVNMPTLYGEGKKAFIRLQQEILKNSDDHSIFAWTTPSPLISRGVADPGKELSHIYDTPAHGMLASSPIYFRNSQEMQRLELTGPTYPFSMTNKGLHIWLPLVPVQDGNQDVEVFMAVLKCKTTDDIRPLNIYLRRKQSGEYYRSYTNVLGVMHRQYNREPVELYIMNAEEEVLLPSVPKFTLVENPSIKQSCTLVELQTWEEKGLSDLQQSFFLSPIGLEFPLHGTGRFMYIIAENKSHPGVCAMVVVAIERGEGDTYPISCAVYSGDAEIKNAMGCGNFSYLDGVVRNVDRVTKQLSSGYSISVAFRESPSLDGPQVIQYRIIISFAPPTFNASPSGRLAKRLVVPPPVQLTIHLKALGNFSPIAYPSEGWSMDGSQFTWSPPEQQDLALLELNHPRTPFAFLVFSIVDSEIAILLVPPSLASEYGSSQRAAILSHIKANTTSGSLPWLRSADFPQEVKTNEGVVVIKLRPKIFVHEQGYQMQLAMDRLVRFVE</sequence>
<dbReference type="InterPro" id="IPR010730">
    <property type="entry name" value="HET"/>
</dbReference>
<dbReference type="HOGENOM" id="CLU_000288_138_3_1"/>
<name>A0A067SJJ8_GALM3</name>
<evidence type="ECO:0000259" key="1">
    <source>
        <dbReference type="Pfam" id="PF06985"/>
    </source>
</evidence>
<dbReference type="PANTHER" id="PTHR10622">
    <property type="entry name" value="HET DOMAIN-CONTAINING PROTEIN"/>
    <property type="match status" value="1"/>
</dbReference>
<dbReference type="Pfam" id="PF26640">
    <property type="entry name" value="DUF8212"/>
    <property type="match status" value="1"/>
</dbReference>
<dbReference type="InterPro" id="IPR058525">
    <property type="entry name" value="DUF8212"/>
</dbReference>
<dbReference type="AlphaFoldDB" id="A0A067SJJ8"/>
<dbReference type="Pfam" id="PF06985">
    <property type="entry name" value="HET"/>
    <property type="match status" value="1"/>
</dbReference>
<feature type="domain" description="DUF8212" evidence="2">
    <location>
        <begin position="222"/>
        <end position="317"/>
    </location>
</feature>
<protein>
    <submittedName>
        <fullName evidence="3">Uncharacterized protein</fullName>
    </submittedName>
</protein>
<accession>A0A067SJJ8</accession>